<dbReference type="Pfam" id="PF26584">
    <property type="entry name" value="At1g61900"/>
    <property type="match status" value="1"/>
</dbReference>
<name>A5B3N6_VITVI</name>
<gene>
    <name evidence="3" type="ORF">VITISV_030074</name>
</gene>
<dbReference type="ExpressionAtlas" id="A5B3N6">
    <property type="expression patterns" value="baseline and differential"/>
</dbReference>
<organism evidence="3">
    <name type="scientific">Vitis vinifera</name>
    <name type="common">Grape</name>
    <dbReference type="NCBI Taxonomy" id="29760"/>
    <lineage>
        <taxon>Eukaryota</taxon>
        <taxon>Viridiplantae</taxon>
        <taxon>Streptophyta</taxon>
        <taxon>Embryophyta</taxon>
        <taxon>Tracheophyta</taxon>
        <taxon>Spermatophyta</taxon>
        <taxon>Magnoliopsida</taxon>
        <taxon>eudicotyledons</taxon>
        <taxon>Gunneridae</taxon>
        <taxon>Pentapetalae</taxon>
        <taxon>rosids</taxon>
        <taxon>Vitales</taxon>
        <taxon>Vitaceae</taxon>
        <taxon>Viteae</taxon>
        <taxon>Vitis</taxon>
    </lineage>
</organism>
<dbReference type="AlphaFoldDB" id="A5B3N6"/>
<sequence length="467" mass="50184">MAFPETQIPSFLIAEAGTGVAKEHRALFCGSQCCQRVSGTMDCLQIITRHKGSLCGQFFLFTIWLSSFQDVVGLLTLVEYSHVSSTTELAKPPNTDLFEPIEISPAVFPHLPSPTESFPPMYPSFPATYEPVLTGKCPVNFSAISSILNKTASDCSLPLASLVGNVICCPQFSSLLHIFQGYYSTNSDKLVLQDGMANDCFSDIISILASRGANSTIPTICSVKSSNLTGGSCPIKDVSTFEKTVNTSKLLEACSTVDPLKECCRPVCRPAIMDAAVQISVRHSVMSDNKNILGETSHVDVLNDCKGVVSSWLSRKLSSDAANTTFRILSACKVNKVCPLNFSQPTDVIKACRNIAAPSPSCCSSLNTYIAGIQKQMLITNRQAIMCATMFGSMLQKGGVMTNIYELCDVDLKDFSLQGCLLRSLPADVDFDNSTGFSFTCDLSDNIAAPWPSSTSISSLSLCAPGN</sequence>
<dbReference type="InterPro" id="IPR040336">
    <property type="entry name" value="At1g61900-like"/>
</dbReference>
<dbReference type="EMBL" id="AM445501">
    <property type="protein sequence ID" value="CAN82818.1"/>
    <property type="molecule type" value="Genomic_DNA"/>
</dbReference>
<dbReference type="InterPro" id="IPR059003">
    <property type="entry name" value="At1g61900_C"/>
</dbReference>
<evidence type="ECO:0000259" key="2">
    <source>
        <dbReference type="Pfam" id="PF26584"/>
    </source>
</evidence>
<evidence type="ECO:0000313" key="3">
    <source>
        <dbReference type="EMBL" id="CAN82818.1"/>
    </source>
</evidence>
<evidence type="ECO:0000259" key="1">
    <source>
        <dbReference type="Pfam" id="PF19160"/>
    </source>
</evidence>
<feature type="domain" description="At1g61900-like C-terminal" evidence="2">
    <location>
        <begin position="336"/>
        <end position="409"/>
    </location>
</feature>
<accession>A5B3N6</accession>
<dbReference type="PANTHER" id="PTHR33831">
    <property type="entry name" value="GPI-ANCHORED PROTEIN"/>
    <property type="match status" value="1"/>
</dbReference>
<proteinExistence type="predicted"/>
<feature type="domain" description="SPARK" evidence="1">
    <location>
        <begin position="134"/>
        <end position="280"/>
    </location>
</feature>
<protein>
    <submittedName>
        <fullName evidence="3">Uncharacterized protein</fullName>
    </submittedName>
</protein>
<dbReference type="InterPro" id="IPR043891">
    <property type="entry name" value="SPARK"/>
</dbReference>
<dbReference type="PANTHER" id="PTHR33831:SF4">
    <property type="entry name" value="GPI-ANCHORED PROTEIN"/>
    <property type="match status" value="1"/>
</dbReference>
<dbReference type="Pfam" id="PF19160">
    <property type="entry name" value="SPARK"/>
    <property type="match status" value="1"/>
</dbReference>
<reference evidence="3" key="1">
    <citation type="journal article" date="2007" name="PLoS ONE">
        <title>The first genome sequence of an elite grapevine cultivar (Pinot noir Vitis vinifera L.): coping with a highly heterozygous genome.</title>
        <authorList>
            <person name="Velasco R."/>
            <person name="Zharkikh A."/>
            <person name="Troggio M."/>
            <person name="Cartwright D.A."/>
            <person name="Cestaro A."/>
            <person name="Pruss D."/>
            <person name="Pindo M."/>
            <person name="FitzGerald L.M."/>
            <person name="Vezzulli S."/>
            <person name="Reid J."/>
            <person name="Malacarne G."/>
            <person name="Iliev D."/>
            <person name="Coppola G."/>
            <person name="Wardell B."/>
            <person name="Micheletti D."/>
            <person name="Macalma T."/>
            <person name="Facci M."/>
            <person name="Mitchell J.T."/>
            <person name="Perazzolli M."/>
            <person name="Eldredge G."/>
            <person name="Gatto P."/>
            <person name="Oyzerski R."/>
            <person name="Moretto M."/>
            <person name="Gutin N."/>
            <person name="Stefanini M."/>
            <person name="Chen Y."/>
            <person name="Segala C."/>
            <person name="Davenport C."/>
            <person name="Dematte L."/>
            <person name="Mraz A."/>
            <person name="Battilana J."/>
            <person name="Stormo K."/>
            <person name="Costa F."/>
            <person name="Tao Q."/>
            <person name="Si-Ammour A."/>
            <person name="Harkins T."/>
            <person name="Lackey A."/>
            <person name="Perbost C."/>
            <person name="Taillon B."/>
            <person name="Stella A."/>
            <person name="Solovyev V."/>
            <person name="Fawcett J.A."/>
            <person name="Sterck L."/>
            <person name="Vandepoele K."/>
            <person name="Grando S.M."/>
            <person name="Toppo S."/>
            <person name="Moser C."/>
            <person name="Lanchbury J."/>
            <person name="Bogden R."/>
            <person name="Skolnick M."/>
            <person name="Sgaramella V."/>
            <person name="Bhatnagar S.K."/>
            <person name="Fontana P."/>
            <person name="Gutin A."/>
            <person name="Van de Peer Y."/>
            <person name="Salamini F."/>
            <person name="Viola R."/>
        </authorList>
    </citation>
    <scope>NUCLEOTIDE SEQUENCE</scope>
</reference>